<gene>
    <name evidence="2" type="ORF">CJU94_15540</name>
</gene>
<evidence type="ECO:0000256" key="1">
    <source>
        <dbReference type="SAM" id="Phobius"/>
    </source>
</evidence>
<dbReference type="Proteomes" id="UP000215158">
    <property type="component" value="Chromosome 1"/>
</dbReference>
<proteinExistence type="predicted"/>
<feature type="transmembrane region" description="Helical" evidence="1">
    <location>
        <begin position="7"/>
        <end position="30"/>
    </location>
</feature>
<accession>A0A248VK64</accession>
<reference evidence="2 3" key="1">
    <citation type="submission" date="2017-08" db="EMBL/GenBank/DDBJ databases">
        <title>Identification and genetic characteristics of simultaneous BTEX- and naphthalene-degrading Paraburkholderia sp. BN5 isolated from petroleum-contaminated soil.</title>
        <authorList>
            <person name="Lee Y."/>
            <person name="Jeon C.O."/>
        </authorList>
    </citation>
    <scope>NUCLEOTIDE SEQUENCE [LARGE SCALE GENOMIC DNA]</scope>
    <source>
        <strain evidence="2 3">BN5</strain>
    </source>
</reference>
<dbReference type="AlphaFoldDB" id="A0A248VK64"/>
<evidence type="ECO:0000313" key="3">
    <source>
        <dbReference type="Proteomes" id="UP000215158"/>
    </source>
</evidence>
<protein>
    <submittedName>
        <fullName evidence="2">Uncharacterized protein</fullName>
    </submittedName>
</protein>
<keyword evidence="1" id="KW-0472">Membrane</keyword>
<name>A0A248VK64_9BURK</name>
<organism evidence="2 3">
    <name type="scientific">Paraburkholderia aromaticivorans</name>
    <dbReference type="NCBI Taxonomy" id="2026199"/>
    <lineage>
        <taxon>Bacteria</taxon>
        <taxon>Pseudomonadati</taxon>
        <taxon>Pseudomonadota</taxon>
        <taxon>Betaproteobacteria</taxon>
        <taxon>Burkholderiales</taxon>
        <taxon>Burkholderiaceae</taxon>
        <taxon>Paraburkholderia</taxon>
    </lineage>
</organism>
<keyword evidence="3" id="KW-1185">Reference proteome</keyword>
<keyword evidence="1" id="KW-0812">Transmembrane</keyword>
<sequence length="120" mass="12612">MDEGGTLIRVLLAAGCCALIALPACTYYAVPVAGTVVTTPASYDRSFAAAADAMRDEGLVLTVVDPASGILVGRVDGGTVTTSVQRQSDGSVQVRFDSSDARDPTLLQRISRSYDRRMGR</sequence>
<dbReference type="EMBL" id="CP022989">
    <property type="protein sequence ID" value="ASV99433.1"/>
    <property type="molecule type" value="Genomic_DNA"/>
</dbReference>
<dbReference type="KEGG" id="parb:CJU94_15540"/>
<keyword evidence="1" id="KW-1133">Transmembrane helix</keyword>
<evidence type="ECO:0000313" key="2">
    <source>
        <dbReference type="EMBL" id="ASV99433.1"/>
    </source>
</evidence>
<dbReference type="OrthoDB" id="8852572at2"/>